<protein>
    <submittedName>
        <fullName evidence="2">Formylglycine-generating sulfatase enzyme</fullName>
    </submittedName>
</protein>
<dbReference type="InterPro" id="IPR005532">
    <property type="entry name" value="SUMF_dom"/>
</dbReference>
<dbReference type="EMBL" id="SIHI01000036">
    <property type="protein sequence ID" value="TWT43001.1"/>
    <property type="molecule type" value="Genomic_DNA"/>
</dbReference>
<sequence length="191" mass="21547">MDIHEVTYRQYREVGLNRPYTIQSAGLHPPDDFPVAKVSWDEAVRYAEKAGLRLPTEEEYEFVATQAGAIETPWGGARDEIDDWPFGPVGTPEYDRTSHDPPIQGLYSGVAEWTVSPFIRDFASDGRFPQSFIGTSVNHRVVRGGTFALTKKEIDLDKIRVGPQQRFTLDRNEISREGLGFRCVLDAQAPF</sequence>
<dbReference type="GO" id="GO:0120147">
    <property type="term" value="F:formylglycine-generating oxidase activity"/>
    <property type="evidence" value="ECO:0007669"/>
    <property type="project" value="TreeGrafter"/>
</dbReference>
<evidence type="ECO:0000313" key="3">
    <source>
        <dbReference type="Proteomes" id="UP000317243"/>
    </source>
</evidence>
<organism evidence="2 3">
    <name type="scientific">Thalassoglobus neptunius</name>
    <dbReference type="NCBI Taxonomy" id="1938619"/>
    <lineage>
        <taxon>Bacteria</taxon>
        <taxon>Pseudomonadati</taxon>
        <taxon>Planctomycetota</taxon>
        <taxon>Planctomycetia</taxon>
        <taxon>Planctomycetales</taxon>
        <taxon>Planctomycetaceae</taxon>
        <taxon>Thalassoglobus</taxon>
    </lineage>
</organism>
<feature type="domain" description="Sulfatase-modifying factor enzyme-like" evidence="1">
    <location>
        <begin position="2"/>
        <end position="184"/>
    </location>
</feature>
<evidence type="ECO:0000259" key="1">
    <source>
        <dbReference type="Pfam" id="PF03781"/>
    </source>
</evidence>
<dbReference type="InterPro" id="IPR051043">
    <property type="entry name" value="Sulfatase_Mod_Factor_Kinase"/>
</dbReference>
<keyword evidence="3" id="KW-1185">Reference proteome</keyword>
<dbReference type="PANTHER" id="PTHR23150:SF19">
    <property type="entry name" value="FORMYLGLYCINE-GENERATING ENZYME"/>
    <property type="match status" value="1"/>
</dbReference>
<proteinExistence type="predicted"/>
<reference evidence="2 3" key="1">
    <citation type="submission" date="2019-02" db="EMBL/GenBank/DDBJ databases">
        <title>Deep-cultivation of Planctomycetes and their phenomic and genomic characterization uncovers novel biology.</title>
        <authorList>
            <person name="Wiegand S."/>
            <person name="Jogler M."/>
            <person name="Boedeker C."/>
            <person name="Pinto D."/>
            <person name="Vollmers J."/>
            <person name="Rivas-Marin E."/>
            <person name="Kohn T."/>
            <person name="Peeters S.H."/>
            <person name="Heuer A."/>
            <person name="Rast P."/>
            <person name="Oberbeckmann S."/>
            <person name="Bunk B."/>
            <person name="Jeske O."/>
            <person name="Meyerdierks A."/>
            <person name="Storesund J.E."/>
            <person name="Kallscheuer N."/>
            <person name="Luecker S."/>
            <person name="Lage O.M."/>
            <person name="Pohl T."/>
            <person name="Merkel B.J."/>
            <person name="Hornburger P."/>
            <person name="Mueller R.-W."/>
            <person name="Bruemmer F."/>
            <person name="Labrenz M."/>
            <person name="Spormann A.M."/>
            <person name="Op Den Camp H."/>
            <person name="Overmann J."/>
            <person name="Amann R."/>
            <person name="Jetten M.S.M."/>
            <person name="Mascher T."/>
            <person name="Medema M.H."/>
            <person name="Devos D.P."/>
            <person name="Kaster A.-K."/>
            <person name="Ovreas L."/>
            <person name="Rohde M."/>
            <person name="Galperin M.Y."/>
            <person name="Jogler C."/>
        </authorList>
    </citation>
    <scope>NUCLEOTIDE SEQUENCE [LARGE SCALE GENOMIC DNA]</scope>
    <source>
        <strain evidence="2 3">KOR42</strain>
    </source>
</reference>
<dbReference type="SUPFAM" id="SSF56436">
    <property type="entry name" value="C-type lectin-like"/>
    <property type="match status" value="1"/>
</dbReference>
<dbReference type="PANTHER" id="PTHR23150">
    <property type="entry name" value="SULFATASE MODIFYING FACTOR 1, 2"/>
    <property type="match status" value="1"/>
</dbReference>
<dbReference type="Gene3D" id="3.90.1580.10">
    <property type="entry name" value="paralog of FGE (formylglycine-generating enzyme)"/>
    <property type="match status" value="1"/>
</dbReference>
<comment type="caution">
    <text evidence="2">The sequence shown here is derived from an EMBL/GenBank/DDBJ whole genome shotgun (WGS) entry which is preliminary data.</text>
</comment>
<dbReference type="Proteomes" id="UP000317243">
    <property type="component" value="Unassembled WGS sequence"/>
</dbReference>
<dbReference type="AlphaFoldDB" id="A0A5C5VZ30"/>
<name>A0A5C5VZ30_9PLAN</name>
<dbReference type="InterPro" id="IPR016187">
    <property type="entry name" value="CTDL_fold"/>
</dbReference>
<accession>A0A5C5VZ30</accession>
<gene>
    <name evidence="2" type="ORF">KOR42_46010</name>
</gene>
<dbReference type="InterPro" id="IPR042095">
    <property type="entry name" value="SUMF_sf"/>
</dbReference>
<dbReference type="Pfam" id="PF03781">
    <property type="entry name" value="FGE-sulfatase"/>
    <property type="match status" value="1"/>
</dbReference>
<evidence type="ECO:0000313" key="2">
    <source>
        <dbReference type="EMBL" id="TWT43001.1"/>
    </source>
</evidence>